<dbReference type="RefSeq" id="WP_270154642.1">
    <property type="nucleotide sequence ID" value="NZ_JAPNNL010000029.1"/>
</dbReference>
<evidence type="ECO:0000313" key="2">
    <source>
        <dbReference type="Proteomes" id="UP001144036"/>
    </source>
</evidence>
<name>A0ABT4S9F5_9ACTN</name>
<organism evidence="1 2">
    <name type="scientific">Nonomuraea corallina</name>
    <dbReference type="NCBI Taxonomy" id="2989783"/>
    <lineage>
        <taxon>Bacteria</taxon>
        <taxon>Bacillati</taxon>
        <taxon>Actinomycetota</taxon>
        <taxon>Actinomycetes</taxon>
        <taxon>Streptosporangiales</taxon>
        <taxon>Streptosporangiaceae</taxon>
        <taxon>Nonomuraea</taxon>
    </lineage>
</organism>
<accession>A0ABT4S9F5</accession>
<proteinExistence type="predicted"/>
<reference evidence="1" key="1">
    <citation type="submission" date="2022-11" db="EMBL/GenBank/DDBJ databases">
        <title>Nonomuraea corallina sp. nov., a new species of the genus Nonomuraea isolated from sea side sediment in Thai sea.</title>
        <authorList>
            <person name="Ngamcharungchit C."/>
            <person name="Matsumoto A."/>
            <person name="Suriyachadkun C."/>
            <person name="Panbangred W."/>
            <person name="Inahashi Y."/>
            <person name="Intra B."/>
        </authorList>
    </citation>
    <scope>NUCLEOTIDE SEQUENCE</scope>
    <source>
        <strain evidence="1">MCN248</strain>
    </source>
</reference>
<comment type="caution">
    <text evidence="1">The sequence shown here is derived from an EMBL/GenBank/DDBJ whole genome shotgun (WGS) entry which is preliminary data.</text>
</comment>
<protein>
    <recommendedName>
        <fullName evidence="3">Alanine-rich protein</fullName>
    </recommendedName>
</protein>
<gene>
    <name evidence="1" type="ORF">OUY22_10450</name>
</gene>
<evidence type="ECO:0000313" key="1">
    <source>
        <dbReference type="EMBL" id="MDA0633839.1"/>
    </source>
</evidence>
<keyword evidence="2" id="KW-1185">Reference proteome</keyword>
<dbReference type="Proteomes" id="UP001144036">
    <property type="component" value="Unassembled WGS sequence"/>
</dbReference>
<sequence>MVNVAYAYPWDVVGDPAAAERIAALGVTTVALAASYHSTRAATPFHPAHRVLDVPHSAFYLPVRPKAWGRLTPAAPTWTSPDAYLLAQSALRAAGLRVHAWTVLTHNAHLGAAFPDLLVRNAFGDPYPYALCPSAADVAEYCERLVREVLVAGEPDGLILEGCGPMGFAHQSVHEKTAGAEYDSDLMSLCFCASCAPLYPAATRTRIRTALDTPTADTPHPMDVALGSLADDVRAIRVELAASLRRRLITTARQIAPGIPVTLHANPDPWATGPFAALPVGEPDADVLVGNCWGDPATDAARLTRLADLCTAGQRVGAYVLTLPPRPADPAAQAELLALYAKAGASEFHLYHAGLAGPRRLAAMRQALELASP</sequence>
<dbReference type="EMBL" id="JAPNNL010000029">
    <property type="protein sequence ID" value="MDA0633839.1"/>
    <property type="molecule type" value="Genomic_DNA"/>
</dbReference>
<evidence type="ECO:0008006" key="3">
    <source>
        <dbReference type="Google" id="ProtNLM"/>
    </source>
</evidence>